<dbReference type="Pfam" id="PF00646">
    <property type="entry name" value="F-box"/>
    <property type="match status" value="1"/>
</dbReference>
<dbReference type="Proteomes" id="UP000596661">
    <property type="component" value="Chromosome 3"/>
</dbReference>
<protein>
    <recommendedName>
        <fullName evidence="1">F-box domain-containing protein</fullName>
    </recommendedName>
</protein>
<dbReference type="SUPFAM" id="SSF81383">
    <property type="entry name" value="F-box domain"/>
    <property type="match status" value="1"/>
</dbReference>
<sequence>MAKRIKSIMMMVEEDKDRISKLPNALIVHILSFLPTKDVVRTCLLSKRWKLIWYFVPKLSFSNTESHSQEEFFHFVDKCLEHRKISRNFVPESMVTNFELEMKFYDRSLVGCLDKWLAFVVDNKVQEINLCLAPDRSEENHQIYYYRLPKTLVINAKYLINLVLSDVELDSSYSFDFPSLKSLSLHYVRFADIDVVDKLLLGSPFLENFQLCRFQSSYQEDQLCIHSSSLKFLQIKCNTYVPVLIEAVNLESLDLFGVSLGKITLSVCKAIKNLVLICVYGTEDSSSLEYLISNLHQLENLTLCDLVLLRLKHVKISNHHLKTLKLNCTCSSIDEKEVIIEAPKLVSFCYEGYINHNISIESSNLLNGIFIFLDHYKKYDAIWFVDMMNFFVNLNCSPKTVRLDIDSEKALIFPEKIKKICRTPLVNWEHLRVFTRSKLEWESELRDALHWISPSLKSLSIMERAYTSSSSTF</sequence>
<dbReference type="EMBL" id="UZAU01000246">
    <property type="status" value="NOT_ANNOTATED_CDS"/>
    <property type="molecule type" value="Genomic_DNA"/>
</dbReference>
<dbReference type="PANTHER" id="PTHR31639:SF42">
    <property type="entry name" value="OS02G0160200 PROTEIN"/>
    <property type="match status" value="1"/>
</dbReference>
<organism evidence="2 3">
    <name type="scientific">Cannabis sativa</name>
    <name type="common">Hemp</name>
    <name type="synonym">Marijuana</name>
    <dbReference type="NCBI Taxonomy" id="3483"/>
    <lineage>
        <taxon>Eukaryota</taxon>
        <taxon>Viridiplantae</taxon>
        <taxon>Streptophyta</taxon>
        <taxon>Embryophyta</taxon>
        <taxon>Tracheophyta</taxon>
        <taxon>Spermatophyta</taxon>
        <taxon>Magnoliopsida</taxon>
        <taxon>eudicotyledons</taxon>
        <taxon>Gunneridae</taxon>
        <taxon>Pentapetalae</taxon>
        <taxon>rosids</taxon>
        <taxon>fabids</taxon>
        <taxon>Rosales</taxon>
        <taxon>Cannabaceae</taxon>
        <taxon>Cannabis</taxon>
    </lineage>
</organism>
<dbReference type="OMA" id="WVEPIDY"/>
<keyword evidence="3" id="KW-1185">Reference proteome</keyword>
<dbReference type="SMART" id="SM00256">
    <property type="entry name" value="FBOX"/>
    <property type="match status" value="1"/>
</dbReference>
<dbReference type="AlphaFoldDB" id="A0A803QX02"/>
<dbReference type="Pfam" id="PF07723">
    <property type="entry name" value="LRR_2"/>
    <property type="match status" value="1"/>
</dbReference>
<proteinExistence type="predicted"/>
<evidence type="ECO:0000313" key="3">
    <source>
        <dbReference type="Proteomes" id="UP000596661"/>
    </source>
</evidence>
<dbReference type="SUPFAM" id="SSF52058">
    <property type="entry name" value="L domain-like"/>
    <property type="match status" value="1"/>
</dbReference>
<dbReference type="InterPro" id="IPR013101">
    <property type="entry name" value="LRR_PRU1-like"/>
</dbReference>
<dbReference type="Gene3D" id="1.20.1280.50">
    <property type="match status" value="1"/>
</dbReference>
<dbReference type="InterPro" id="IPR036047">
    <property type="entry name" value="F-box-like_dom_sf"/>
</dbReference>
<dbReference type="OrthoDB" id="612216at2759"/>
<evidence type="ECO:0000259" key="1">
    <source>
        <dbReference type="PROSITE" id="PS50181"/>
    </source>
</evidence>
<dbReference type="EnsemblPlants" id="novel_model_2432_5bd9a17a.3.5bd9b136">
    <property type="protein sequence ID" value="cds.novel_model_2432_5bd9a17a.3.5bd9b136"/>
    <property type="gene ID" value="novel_gene_1299_5bd9a17a"/>
</dbReference>
<feature type="domain" description="F-box" evidence="1">
    <location>
        <begin position="16"/>
        <end position="52"/>
    </location>
</feature>
<gene>
    <name evidence="2" type="primary">LOC115709256</name>
</gene>
<evidence type="ECO:0000313" key="2">
    <source>
        <dbReference type="EnsemblPlants" id="cds.novel_model_2432_5bd9a17a.3.5bd9b136"/>
    </source>
</evidence>
<dbReference type="InterPro" id="IPR001810">
    <property type="entry name" value="F-box_dom"/>
</dbReference>
<reference evidence="2" key="2">
    <citation type="submission" date="2021-03" db="UniProtKB">
        <authorList>
            <consortium name="EnsemblPlants"/>
        </authorList>
    </citation>
    <scope>IDENTIFICATION</scope>
</reference>
<dbReference type="InterPro" id="IPR032675">
    <property type="entry name" value="LRR_dom_sf"/>
</dbReference>
<dbReference type="Gramene" id="novel_model_2432_5bd9a17a.3.5bd9b136">
    <property type="protein sequence ID" value="cds.novel_model_2432_5bd9a17a.3.5bd9b136"/>
    <property type="gene ID" value="novel_gene_1299_5bd9a17a"/>
</dbReference>
<dbReference type="PROSITE" id="PS50181">
    <property type="entry name" value="FBOX"/>
    <property type="match status" value="1"/>
</dbReference>
<dbReference type="InterPro" id="IPR053781">
    <property type="entry name" value="F-box_AtFBL13-like"/>
</dbReference>
<reference evidence="2" key="1">
    <citation type="submission" date="2018-11" db="EMBL/GenBank/DDBJ databases">
        <authorList>
            <person name="Grassa J C."/>
        </authorList>
    </citation>
    <scope>NUCLEOTIDE SEQUENCE [LARGE SCALE GENOMIC DNA]</scope>
</reference>
<accession>A0A803QX02</accession>
<dbReference type="PANTHER" id="PTHR31639">
    <property type="entry name" value="F-BOX PROTEIN-LIKE"/>
    <property type="match status" value="1"/>
</dbReference>
<name>A0A803QX02_CANSA</name>
<dbReference type="Gene3D" id="3.80.10.10">
    <property type="entry name" value="Ribonuclease Inhibitor"/>
    <property type="match status" value="1"/>
</dbReference>
<dbReference type="CDD" id="cd22160">
    <property type="entry name" value="F-box_AtFBL13-like"/>
    <property type="match status" value="1"/>
</dbReference>